<name>A0A543CI19_9ACTN</name>
<feature type="domain" description="HTH tetR-type" evidence="5">
    <location>
        <begin position="11"/>
        <end position="71"/>
    </location>
</feature>
<dbReference type="InterPro" id="IPR001647">
    <property type="entry name" value="HTH_TetR"/>
</dbReference>
<dbReference type="GO" id="GO:0000976">
    <property type="term" value="F:transcription cis-regulatory region binding"/>
    <property type="evidence" value="ECO:0007669"/>
    <property type="project" value="TreeGrafter"/>
</dbReference>
<dbReference type="PROSITE" id="PS50977">
    <property type="entry name" value="HTH_TETR_2"/>
    <property type="match status" value="1"/>
</dbReference>
<feature type="DNA-binding region" description="H-T-H motif" evidence="4">
    <location>
        <begin position="34"/>
        <end position="53"/>
    </location>
</feature>
<dbReference type="Gene3D" id="1.10.357.10">
    <property type="entry name" value="Tetracycline Repressor, domain 2"/>
    <property type="match status" value="1"/>
</dbReference>
<dbReference type="Pfam" id="PF00440">
    <property type="entry name" value="TetR_N"/>
    <property type="match status" value="1"/>
</dbReference>
<dbReference type="AlphaFoldDB" id="A0A543CI19"/>
<dbReference type="PANTHER" id="PTHR30055">
    <property type="entry name" value="HTH-TYPE TRANSCRIPTIONAL REGULATOR RUTR"/>
    <property type="match status" value="1"/>
</dbReference>
<accession>A0A543CI19</accession>
<reference evidence="6 7" key="1">
    <citation type="submission" date="2019-06" db="EMBL/GenBank/DDBJ databases">
        <title>Sequencing the genomes of 1000 actinobacteria strains.</title>
        <authorList>
            <person name="Klenk H.-P."/>
        </authorList>
    </citation>
    <scope>NUCLEOTIDE SEQUENCE [LARGE SCALE GENOMIC DNA]</scope>
    <source>
        <strain evidence="6 7">DSM 102200</strain>
    </source>
</reference>
<dbReference type="GO" id="GO:0003700">
    <property type="term" value="F:DNA-binding transcription factor activity"/>
    <property type="evidence" value="ECO:0007669"/>
    <property type="project" value="TreeGrafter"/>
</dbReference>
<dbReference type="OrthoDB" id="3813186at2"/>
<evidence type="ECO:0000256" key="1">
    <source>
        <dbReference type="ARBA" id="ARBA00023015"/>
    </source>
</evidence>
<evidence type="ECO:0000313" key="6">
    <source>
        <dbReference type="EMBL" id="TQL96728.1"/>
    </source>
</evidence>
<evidence type="ECO:0000259" key="5">
    <source>
        <dbReference type="PROSITE" id="PS50977"/>
    </source>
</evidence>
<organism evidence="6 7">
    <name type="scientific">Actinoallomurus bryophytorum</name>
    <dbReference type="NCBI Taxonomy" id="1490222"/>
    <lineage>
        <taxon>Bacteria</taxon>
        <taxon>Bacillati</taxon>
        <taxon>Actinomycetota</taxon>
        <taxon>Actinomycetes</taxon>
        <taxon>Streptosporangiales</taxon>
        <taxon>Thermomonosporaceae</taxon>
        <taxon>Actinoallomurus</taxon>
    </lineage>
</organism>
<keyword evidence="1" id="KW-0805">Transcription regulation</keyword>
<keyword evidence="2 4" id="KW-0238">DNA-binding</keyword>
<protein>
    <submittedName>
        <fullName evidence="6">TetR family transcriptional regulator</fullName>
    </submittedName>
</protein>
<sequence>MGRLTRTEAQARNRAKVLAAAREEFIERGFREAKIDGIADRAELTRGAVYSNFPGKRALYFAVLAEDAEHLSGPAYPGRSPREALGALARAWLARLPLATAERPDSARLGMDLMPEVAADERTRQAFDQLMKLEATLLGLALERLDATRGRMVRVAETVLTTLQGASALAAAAPGFVEPFNVVSACGRLADLELDDGWPPPHLAYVAPARQVDEPWSPADAVDAVRGEPVRLDGDGVVAVLGPHRFEAAEEAARGVSPGETATVVLVSGDPGELAPLARLAVAELCGCLRQAFPTEAWPRLRVVHDESGTIAAACGVPAVHDGTETAVRVHAGRIVARADGRGALHAAGSAASAGSAGSPAREHLI</sequence>
<dbReference type="InterPro" id="IPR050109">
    <property type="entry name" value="HTH-type_TetR-like_transc_reg"/>
</dbReference>
<evidence type="ECO:0000313" key="7">
    <source>
        <dbReference type="Proteomes" id="UP000316096"/>
    </source>
</evidence>
<comment type="caution">
    <text evidence="6">The sequence shown here is derived from an EMBL/GenBank/DDBJ whole genome shotgun (WGS) entry which is preliminary data.</text>
</comment>
<dbReference type="SUPFAM" id="SSF46689">
    <property type="entry name" value="Homeodomain-like"/>
    <property type="match status" value="1"/>
</dbReference>
<evidence type="ECO:0000256" key="4">
    <source>
        <dbReference type="PROSITE-ProRule" id="PRU00335"/>
    </source>
</evidence>
<evidence type="ECO:0000256" key="3">
    <source>
        <dbReference type="ARBA" id="ARBA00023163"/>
    </source>
</evidence>
<dbReference type="InterPro" id="IPR009057">
    <property type="entry name" value="Homeodomain-like_sf"/>
</dbReference>
<keyword evidence="3" id="KW-0804">Transcription</keyword>
<dbReference type="PRINTS" id="PR00455">
    <property type="entry name" value="HTHTETR"/>
</dbReference>
<dbReference type="RefSeq" id="WP_141955554.1">
    <property type="nucleotide sequence ID" value="NZ_VFOZ01000001.1"/>
</dbReference>
<dbReference type="EMBL" id="VFOZ01000001">
    <property type="protein sequence ID" value="TQL96728.1"/>
    <property type="molecule type" value="Genomic_DNA"/>
</dbReference>
<evidence type="ECO:0000256" key="2">
    <source>
        <dbReference type="ARBA" id="ARBA00023125"/>
    </source>
</evidence>
<dbReference type="Proteomes" id="UP000316096">
    <property type="component" value="Unassembled WGS sequence"/>
</dbReference>
<dbReference type="PANTHER" id="PTHR30055:SF234">
    <property type="entry name" value="HTH-TYPE TRANSCRIPTIONAL REGULATOR BETI"/>
    <property type="match status" value="1"/>
</dbReference>
<proteinExistence type="predicted"/>
<gene>
    <name evidence="6" type="ORF">FB559_2279</name>
</gene>
<keyword evidence="7" id="KW-1185">Reference proteome</keyword>